<feature type="transmembrane region" description="Helical" evidence="1">
    <location>
        <begin position="133"/>
        <end position="153"/>
    </location>
</feature>
<evidence type="ECO:0000256" key="1">
    <source>
        <dbReference type="SAM" id="Phobius"/>
    </source>
</evidence>
<proteinExistence type="predicted"/>
<keyword evidence="1" id="KW-0472">Membrane</keyword>
<name>A0A6G1LX31_ORBOL</name>
<dbReference type="EMBL" id="WIPF01000014">
    <property type="protein sequence ID" value="KAF3228926.1"/>
    <property type="molecule type" value="Genomic_DNA"/>
</dbReference>
<feature type="transmembrane region" description="Helical" evidence="1">
    <location>
        <begin position="57"/>
        <end position="80"/>
    </location>
</feature>
<keyword evidence="1" id="KW-0812">Transmembrane</keyword>
<dbReference type="Proteomes" id="UP000479691">
    <property type="component" value="Unassembled WGS sequence"/>
</dbReference>
<keyword evidence="1" id="KW-1133">Transmembrane helix</keyword>
<gene>
    <name evidence="3" type="ORF">TWF191_002039</name>
    <name evidence="2" type="ORF">TWF788_009754</name>
</gene>
<reference evidence="4 5" key="1">
    <citation type="submission" date="2019-06" db="EMBL/GenBank/DDBJ databases">
        <authorList>
            <person name="Palmer J.M."/>
        </authorList>
    </citation>
    <scope>NUCLEOTIDE SEQUENCE [LARGE SCALE GENOMIC DNA]</scope>
    <source>
        <strain evidence="3 5">TWF191</strain>
        <strain evidence="2 4">TWF788</strain>
    </source>
</reference>
<organism evidence="3 5">
    <name type="scientific">Orbilia oligospora</name>
    <name type="common">Nematode-trapping fungus</name>
    <name type="synonym">Arthrobotrys oligospora</name>
    <dbReference type="NCBI Taxonomy" id="2813651"/>
    <lineage>
        <taxon>Eukaryota</taxon>
        <taxon>Fungi</taxon>
        <taxon>Dikarya</taxon>
        <taxon>Ascomycota</taxon>
        <taxon>Pezizomycotina</taxon>
        <taxon>Orbiliomycetes</taxon>
        <taxon>Orbiliales</taxon>
        <taxon>Orbiliaceae</taxon>
        <taxon>Orbilia</taxon>
    </lineage>
</organism>
<comment type="caution">
    <text evidence="3">The sequence shown here is derived from an EMBL/GenBank/DDBJ whole genome shotgun (WGS) entry which is preliminary data.</text>
</comment>
<sequence>MTHKADEDPTIVETLRKLQSRVQVWVKPTDRILTDADAYEYDLYRAEKISGKVSFQWGLSLTIFGILAGSITYYTCWQLVTGNLAKVEHGWGGWLFPNDVAGLVSVMLFHLLSFPGVVIVKGNRKVRRVCGEIVGYCVLSLVLAALWSTMLFGSKVSGKIVLFEPRPFKVHTAARP</sequence>
<feature type="transmembrane region" description="Helical" evidence="1">
    <location>
        <begin position="100"/>
        <end position="121"/>
    </location>
</feature>
<evidence type="ECO:0000313" key="4">
    <source>
        <dbReference type="Proteomes" id="UP000479691"/>
    </source>
</evidence>
<accession>A0A6G1LX31</accession>
<dbReference type="AlphaFoldDB" id="A0A6G1LX31"/>
<dbReference type="Proteomes" id="UP000483672">
    <property type="component" value="Unassembled WGS sequence"/>
</dbReference>
<evidence type="ECO:0000313" key="3">
    <source>
        <dbReference type="EMBL" id="KAF3228926.1"/>
    </source>
</evidence>
<dbReference type="EMBL" id="JAABOE010000007">
    <property type="protein sequence ID" value="KAF3189769.1"/>
    <property type="molecule type" value="Genomic_DNA"/>
</dbReference>
<protein>
    <submittedName>
        <fullName evidence="3">Uncharacterized protein</fullName>
    </submittedName>
</protein>
<evidence type="ECO:0000313" key="2">
    <source>
        <dbReference type="EMBL" id="KAF3189769.1"/>
    </source>
</evidence>
<evidence type="ECO:0000313" key="5">
    <source>
        <dbReference type="Proteomes" id="UP000483672"/>
    </source>
</evidence>